<accession>A5DDX4</accession>
<dbReference type="RefSeq" id="XP_001485804.1">
    <property type="nucleotide sequence ID" value="XM_001485754.1"/>
</dbReference>
<dbReference type="OMA" id="MIRGNWS"/>
<feature type="coiled-coil region" evidence="1">
    <location>
        <begin position="12"/>
        <end position="68"/>
    </location>
</feature>
<evidence type="ECO:0000313" key="3">
    <source>
        <dbReference type="EMBL" id="EDK37377.1"/>
    </source>
</evidence>
<keyword evidence="4" id="KW-1185">Reference proteome</keyword>
<name>A5DDX4_PICGU</name>
<dbReference type="Pfam" id="PF12622">
    <property type="entry name" value="NpwBP"/>
    <property type="match status" value="1"/>
</dbReference>
<reference evidence="3 4" key="1">
    <citation type="journal article" date="2009" name="Nature">
        <title>Evolution of pathogenicity and sexual reproduction in eight Candida genomes.</title>
        <authorList>
            <person name="Butler G."/>
            <person name="Rasmussen M.D."/>
            <person name="Lin M.F."/>
            <person name="Santos M.A."/>
            <person name="Sakthikumar S."/>
            <person name="Munro C.A."/>
            <person name="Rheinbay E."/>
            <person name="Grabherr M."/>
            <person name="Forche A."/>
            <person name="Reedy J.L."/>
            <person name="Agrafioti I."/>
            <person name="Arnaud M.B."/>
            <person name="Bates S."/>
            <person name="Brown A.J."/>
            <person name="Brunke S."/>
            <person name="Costanzo M.C."/>
            <person name="Fitzpatrick D.A."/>
            <person name="de Groot P.W."/>
            <person name="Harris D."/>
            <person name="Hoyer L.L."/>
            <person name="Hube B."/>
            <person name="Klis F.M."/>
            <person name="Kodira C."/>
            <person name="Lennard N."/>
            <person name="Logue M.E."/>
            <person name="Martin R."/>
            <person name="Neiman A.M."/>
            <person name="Nikolaou E."/>
            <person name="Quail M.A."/>
            <person name="Quinn J."/>
            <person name="Santos M.C."/>
            <person name="Schmitzberger F.F."/>
            <person name="Sherlock G."/>
            <person name="Shah P."/>
            <person name="Silverstein K.A."/>
            <person name="Skrzypek M.S."/>
            <person name="Soll D."/>
            <person name="Staggs R."/>
            <person name="Stansfield I."/>
            <person name="Stumpf M.P."/>
            <person name="Sudbery P.E."/>
            <person name="Srikantha T."/>
            <person name="Zeng Q."/>
            <person name="Berman J."/>
            <person name="Berriman M."/>
            <person name="Heitman J."/>
            <person name="Gow N.A."/>
            <person name="Lorenz M.C."/>
            <person name="Birren B.W."/>
            <person name="Kellis M."/>
            <person name="Cuomo C.A."/>
        </authorList>
    </citation>
    <scope>NUCLEOTIDE SEQUENCE [LARGE SCALE GENOMIC DNA]</scope>
    <source>
        <strain evidence="4">ATCC 6260 / CBS 566 / DSM 6381 / JCM 1539 / NBRC 10279 / NRRL Y-324</strain>
    </source>
</reference>
<proteinExistence type="predicted"/>
<dbReference type="OrthoDB" id="4091959at2759"/>
<evidence type="ECO:0000313" key="4">
    <source>
        <dbReference type="Proteomes" id="UP000001997"/>
    </source>
</evidence>
<feature type="region of interest" description="Disordered" evidence="2">
    <location>
        <begin position="181"/>
        <end position="218"/>
    </location>
</feature>
<dbReference type="eggNOG" id="ENOG502T74Z">
    <property type="taxonomic scope" value="Eukaryota"/>
</dbReference>
<sequence>MIRKNYNLAEDLRKQEKRKQGAIQKRQKHQLQLERAQNTDPFRLYSRIQRLKDDKNSDKKLIARLEDDWDFIRKNGIHKDKLEPFLARINEKNERLEQQKSKLWGMKSVYFNPELNPLGKVPQISQNEALPNSTIPLDSKFNHPKDPRILSMAIPLPPGEPPKYYKLVQNFGDNHKSVIESSSTTSEMFVPTQTLKRSRTSNEMAPEEEEYKRQKDSF</sequence>
<dbReference type="HOGENOM" id="CLU_091756_0_0_1"/>
<dbReference type="EMBL" id="CH408156">
    <property type="protein sequence ID" value="EDK37377.1"/>
    <property type="molecule type" value="Genomic_DNA"/>
</dbReference>
<protein>
    <submittedName>
        <fullName evidence="3">Uncharacterized protein</fullName>
    </submittedName>
</protein>
<evidence type="ECO:0000256" key="1">
    <source>
        <dbReference type="SAM" id="Coils"/>
    </source>
</evidence>
<keyword evidence="1" id="KW-0175">Coiled coil</keyword>
<feature type="compositionally biased region" description="Polar residues" evidence="2">
    <location>
        <begin position="181"/>
        <end position="195"/>
    </location>
</feature>
<dbReference type="GeneID" id="5127552"/>
<dbReference type="STRING" id="294746.A5DDX4"/>
<dbReference type="Proteomes" id="UP000001997">
    <property type="component" value="Unassembled WGS sequence"/>
</dbReference>
<organism evidence="3 4">
    <name type="scientific">Meyerozyma guilliermondii (strain ATCC 6260 / CBS 566 / DSM 6381 / JCM 1539 / NBRC 10279 / NRRL Y-324)</name>
    <name type="common">Yeast</name>
    <name type="synonym">Candida guilliermondii</name>
    <dbReference type="NCBI Taxonomy" id="294746"/>
    <lineage>
        <taxon>Eukaryota</taxon>
        <taxon>Fungi</taxon>
        <taxon>Dikarya</taxon>
        <taxon>Ascomycota</taxon>
        <taxon>Saccharomycotina</taxon>
        <taxon>Pichiomycetes</taxon>
        <taxon>Debaryomycetaceae</taxon>
        <taxon>Meyerozyma</taxon>
    </lineage>
</organism>
<dbReference type="InParanoid" id="A5DDX4"/>
<dbReference type="KEGG" id="pgu:PGUG_01475"/>
<dbReference type="AlphaFoldDB" id="A5DDX4"/>
<gene>
    <name evidence="3" type="ORF">PGUG_01475</name>
</gene>
<evidence type="ECO:0000256" key="2">
    <source>
        <dbReference type="SAM" id="MobiDB-lite"/>
    </source>
</evidence>